<keyword evidence="3" id="KW-1185">Reference proteome</keyword>
<proteinExistence type="predicted"/>
<gene>
    <name evidence="2" type="ORF">BDP81DRAFT_84878</name>
</gene>
<dbReference type="GeneID" id="85481242"/>
<dbReference type="AlphaFoldDB" id="A0AAJ0A235"/>
<organism evidence="2 3">
    <name type="scientific">Colletotrichum phormii</name>
    <dbReference type="NCBI Taxonomy" id="359342"/>
    <lineage>
        <taxon>Eukaryota</taxon>
        <taxon>Fungi</taxon>
        <taxon>Dikarya</taxon>
        <taxon>Ascomycota</taxon>
        <taxon>Pezizomycotina</taxon>
        <taxon>Sordariomycetes</taxon>
        <taxon>Hypocreomycetidae</taxon>
        <taxon>Glomerellales</taxon>
        <taxon>Glomerellaceae</taxon>
        <taxon>Colletotrichum</taxon>
        <taxon>Colletotrichum acutatum species complex</taxon>
    </lineage>
</organism>
<dbReference type="EMBL" id="JAHMHQ010000002">
    <property type="protein sequence ID" value="KAK1654533.1"/>
    <property type="molecule type" value="Genomic_DNA"/>
</dbReference>
<accession>A0AAJ0A235</accession>
<evidence type="ECO:0000313" key="3">
    <source>
        <dbReference type="Proteomes" id="UP001243989"/>
    </source>
</evidence>
<evidence type="ECO:0000313" key="2">
    <source>
        <dbReference type="EMBL" id="KAK1654533.1"/>
    </source>
</evidence>
<reference evidence="2" key="1">
    <citation type="submission" date="2021-06" db="EMBL/GenBank/DDBJ databases">
        <title>Comparative genomics, transcriptomics and evolutionary studies reveal genomic signatures of adaptation to plant cell wall in hemibiotrophic fungi.</title>
        <authorList>
            <consortium name="DOE Joint Genome Institute"/>
            <person name="Baroncelli R."/>
            <person name="Diaz J.F."/>
            <person name="Benocci T."/>
            <person name="Peng M."/>
            <person name="Battaglia E."/>
            <person name="Haridas S."/>
            <person name="Andreopoulos W."/>
            <person name="Labutti K."/>
            <person name="Pangilinan J."/>
            <person name="Floch G.L."/>
            <person name="Makela M.R."/>
            <person name="Henrissat B."/>
            <person name="Grigoriev I.V."/>
            <person name="Crouch J.A."/>
            <person name="De Vries R.P."/>
            <person name="Sukno S.A."/>
            <person name="Thon M.R."/>
        </authorList>
    </citation>
    <scope>NUCLEOTIDE SEQUENCE</scope>
    <source>
        <strain evidence="2">CBS 102054</strain>
    </source>
</reference>
<comment type="caution">
    <text evidence="2">The sequence shown here is derived from an EMBL/GenBank/DDBJ whole genome shotgun (WGS) entry which is preliminary data.</text>
</comment>
<sequence>MPKLLSLNLVKVLFLIFEQNFGLIVGQHLSTIQPGRWTQIQRNHHRSTSTSRMRYIQEPSSCEMLCSGEMAYVLPSSSASCPLTPSWSLFQGNPTRATSYLLRHVRASPKRDMTVWSCLISLPRLVCSALLSSATPCGTIQNETMSTNTTPTAD</sequence>
<feature type="signal peptide" evidence="1">
    <location>
        <begin position="1"/>
        <end position="26"/>
    </location>
</feature>
<feature type="chain" id="PRO_5042617125" description="Secreted protein" evidence="1">
    <location>
        <begin position="27"/>
        <end position="154"/>
    </location>
</feature>
<name>A0AAJ0A235_9PEZI</name>
<dbReference type="RefSeq" id="XP_060450577.1">
    <property type="nucleotide sequence ID" value="XM_060596380.1"/>
</dbReference>
<dbReference type="Proteomes" id="UP001243989">
    <property type="component" value="Unassembled WGS sequence"/>
</dbReference>
<protein>
    <recommendedName>
        <fullName evidence="4">Secreted protein</fullName>
    </recommendedName>
</protein>
<evidence type="ECO:0000256" key="1">
    <source>
        <dbReference type="SAM" id="SignalP"/>
    </source>
</evidence>
<keyword evidence="1" id="KW-0732">Signal</keyword>
<evidence type="ECO:0008006" key="4">
    <source>
        <dbReference type="Google" id="ProtNLM"/>
    </source>
</evidence>